<dbReference type="InterPro" id="IPR000276">
    <property type="entry name" value="GPCR_Rhodpsn"/>
</dbReference>
<evidence type="ECO:0000259" key="9">
    <source>
        <dbReference type="PROSITE" id="PS50262"/>
    </source>
</evidence>
<keyword evidence="5 8" id="KW-0472">Membrane</keyword>
<reference evidence="10 11" key="1">
    <citation type="submission" date="2018-04" db="EMBL/GenBank/DDBJ databases">
        <title>The genome of golden apple snail Pomacea canaliculata provides insight into stress tolerance and invasive adaptation.</title>
        <authorList>
            <person name="Liu C."/>
            <person name="Liu B."/>
            <person name="Ren Y."/>
            <person name="Zhang Y."/>
            <person name="Wang H."/>
            <person name="Li S."/>
            <person name="Jiang F."/>
            <person name="Yin L."/>
            <person name="Zhang G."/>
            <person name="Qian W."/>
            <person name="Fan W."/>
        </authorList>
    </citation>
    <scope>NUCLEOTIDE SEQUENCE [LARGE SCALE GENOMIC DNA]</scope>
    <source>
        <strain evidence="10">SZHN2017</strain>
        <tissue evidence="10">Muscle</tissue>
    </source>
</reference>
<dbReference type="STRING" id="400727.A0A2T7NG59"/>
<evidence type="ECO:0000256" key="5">
    <source>
        <dbReference type="ARBA" id="ARBA00023136"/>
    </source>
</evidence>
<keyword evidence="3 8" id="KW-1133">Transmembrane helix</keyword>
<comment type="caution">
    <text evidence="10">The sequence shown here is derived from an EMBL/GenBank/DDBJ whole genome shotgun (WGS) entry which is preliminary data.</text>
</comment>
<keyword evidence="4" id="KW-0297">G-protein coupled receptor</keyword>
<dbReference type="GO" id="GO:0016020">
    <property type="term" value="C:membrane"/>
    <property type="evidence" value="ECO:0007669"/>
    <property type="project" value="UniProtKB-SubCell"/>
</dbReference>
<evidence type="ECO:0000256" key="8">
    <source>
        <dbReference type="SAM" id="Phobius"/>
    </source>
</evidence>
<dbReference type="AlphaFoldDB" id="A0A2T7NG59"/>
<evidence type="ECO:0000256" key="3">
    <source>
        <dbReference type="ARBA" id="ARBA00022989"/>
    </source>
</evidence>
<dbReference type="PANTHER" id="PTHR24243">
    <property type="entry name" value="G-PROTEIN COUPLED RECEPTOR"/>
    <property type="match status" value="1"/>
</dbReference>
<keyword evidence="6" id="KW-0675">Receptor</keyword>
<evidence type="ECO:0000256" key="6">
    <source>
        <dbReference type="ARBA" id="ARBA00023170"/>
    </source>
</evidence>
<proteinExistence type="predicted"/>
<dbReference type="OrthoDB" id="10037617at2759"/>
<dbReference type="SUPFAM" id="SSF81321">
    <property type="entry name" value="Family A G protein-coupled receptor-like"/>
    <property type="match status" value="1"/>
</dbReference>
<comment type="subcellular location">
    <subcellularLocation>
        <location evidence="1">Membrane</location>
        <topology evidence="1">Multi-pass membrane protein</topology>
    </subcellularLocation>
</comment>
<protein>
    <recommendedName>
        <fullName evidence="9">G-protein coupled receptors family 1 profile domain-containing protein</fullName>
    </recommendedName>
</protein>
<dbReference type="Pfam" id="PF00001">
    <property type="entry name" value="7tm_1"/>
    <property type="match status" value="1"/>
</dbReference>
<evidence type="ECO:0000256" key="1">
    <source>
        <dbReference type="ARBA" id="ARBA00004141"/>
    </source>
</evidence>
<gene>
    <name evidence="10" type="ORF">C0Q70_20644</name>
</gene>
<dbReference type="EMBL" id="PZQS01000013">
    <property type="protein sequence ID" value="PVD20150.1"/>
    <property type="molecule type" value="Genomic_DNA"/>
</dbReference>
<evidence type="ECO:0000256" key="2">
    <source>
        <dbReference type="ARBA" id="ARBA00022692"/>
    </source>
</evidence>
<evidence type="ECO:0000313" key="10">
    <source>
        <dbReference type="EMBL" id="PVD20150.1"/>
    </source>
</evidence>
<dbReference type="PROSITE" id="PS50262">
    <property type="entry name" value="G_PROTEIN_RECEP_F1_2"/>
    <property type="match status" value="1"/>
</dbReference>
<keyword evidence="11" id="KW-1185">Reference proteome</keyword>
<feature type="domain" description="G-protein coupled receptors family 1 profile" evidence="9">
    <location>
        <begin position="129"/>
        <end position="211"/>
    </location>
</feature>
<dbReference type="PRINTS" id="PR00237">
    <property type="entry name" value="GPCRRHODOPSN"/>
</dbReference>
<feature type="transmembrane region" description="Helical" evidence="8">
    <location>
        <begin position="150"/>
        <end position="171"/>
    </location>
</feature>
<organism evidence="10 11">
    <name type="scientific">Pomacea canaliculata</name>
    <name type="common">Golden apple snail</name>
    <dbReference type="NCBI Taxonomy" id="400727"/>
    <lineage>
        <taxon>Eukaryota</taxon>
        <taxon>Metazoa</taxon>
        <taxon>Spiralia</taxon>
        <taxon>Lophotrochozoa</taxon>
        <taxon>Mollusca</taxon>
        <taxon>Gastropoda</taxon>
        <taxon>Caenogastropoda</taxon>
        <taxon>Architaenioglossa</taxon>
        <taxon>Ampullarioidea</taxon>
        <taxon>Ampullariidae</taxon>
        <taxon>Pomacea</taxon>
    </lineage>
</organism>
<dbReference type="CDD" id="cd00637">
    <property type="entry name" value="7tm_classA_rhodopsin-like"/>
    <property type="match status" value="1"/>
</dbReference>
<accession>A0A2T7NG59</accession>
<feature type="transmembrane region" description="Helical" evidence="8">
    <location>
        <begin position="191"/>
        <end position="209"/>
    </location>
</feature>
<dbReference type="Gene3D" id="1.20.1070.10">
    <property type="entry name" value="Rhodopsin 7-helix transmembrane proteins"/>
    <property type="match status" value="1"/>
</dbReference>
<dbReference type="Proteomes" id="UP000245119">
    <property type="component" value="Linkage Group LG13"/>
</dbReference>
<feature type="transmembrane region" description="Helical" evidence="8">
    <location>
        <begin position="111"/>
        <end position="138"/>
    </location>
</feature>
<evidence type="ECO:0000313" key="11">
    <source>
        <dbReference type="Proteomes" id="UP000245119"/>
    </source>
</evidence>
<name>A0A2T7NG59_POMCA</name>
<dbReference type="InterPro" id="IPR017452">
    <property type="entry name" value="GPCR_Rhodpsn_7TM"/>
</dbReference>
<keyword evidence="7" id="KW-0807">Transducer</keyword>
<evidence type="ECO:0000256" key="7">
    <source>
        <dbReference type="ARBA" id="ARBA00023224"/>
    </source>
</evidence>
<dbReference type="PANTHER" id="PTHR24243:SF208">
    <property type="entry name" value="PYROKININ-1 RECEPTOR"/>
    <property type="match status" value="1"/>
</dbReference>
<dbReference type="GO" id="GO:0004930">
    <property type="term" value="F:G protein-coupled receptor activity"/>
    <property type="evidence" value="ECO:0007669"/>
    <property type="project" value="UniProtKB-KW"/>
</dbReference>
<keyword evidence="2 8" id="KW-0812">Transmembrane</keyword>
<evidence type="ECO:0000256" key="4">
    <source>
        <dbReference type="ARBA" id="ARBA00023040"/>
    </source>
</evidence>
<sequence length="211" mass="22758">MSGDEISLQGSEASNSSNPNNFKLNVTTMLLNTSGTLIRNSTATLLENFYNMNSNNLMSSHNSNRIVNGTDAAFLSTINGGDSNLRPPDMDAGVSERPTTFSGQDSLGLTAIVGLSLLFFVIVLVGLVGNALVIFVILADRKMRQSVTNLLILNLAAADLVIMAFGVPEIVQFMMDRGWLLGLGLCRMDRFLLVVCLYCSVLSLVSVCIER</sequence>